<proteinExistence type="predicted"/>
<evidence type="ECO:0000313" key="1">
    <source>
        <dbReference type="EMBL" id="RKR80009.1"/>
    </source>
</evidence>
<reference evidence="1 2" key="1">
    <citation type="submission" date="2018-10" db="EMBL/GenBank/DDBJ databases">
        <title>Genomic Encyclopedia of Archaeal and Bacterial Type Strains, Phase II (KMG-II): from individual species to whole genera.</title>
        <authorList>
            <person name="Goeker M."/>
        </authorList>
    </citation>
    <scope>NUCLEOTIDE SEQUENCE [LARGE SCALE GENOMIC DNA]</scope>
    <source>
        <strain evidence="1 2">DSM 18602</strain>
    </source>
</reference>
<keyword evidence="2" id="KW-1185">Reference proteome</keyword>
<sequence>MPVEQKKHPDTPTLYTKARIKRLAKGKHWVTIYNGQHIVKGYAKKFSVDLLTALKELRMLGITISEQYEQSLIQTLNGLAEKRKQEKLRKEIEMQSSFESDDEFAFIMGYTSGGAAYGIKWEDWPVDNLSGEPGNENHIIS</sequence>
<dbReference type="AlphaFoldDB" id="A0A495IVX4"/>
<comment type="caution">
    <text evidence="1">The sequence shown here is derived from an EMBL/GenBank/DDBJ whole genome shotgun (WGS) entry which is preliminary data.</text>
</comment>
<dbReference type="EMBL" id="RBKU01000001">
    <property type="protein sequence ID" value="RKR80009.1"/>
    <property type="molecule type" value="Genomic_DNA"/>
</dbReference>
<organism evidence="1 2">
    <name type="scientific">Mucilaginibacter gracilis</name>
    <dbReference type="NCBI Taxonomy" id="423350"/>
    <lineage>
        <taxon>Bacteria</taxon>
        <taxon>Pseudomonadati</taxon>
        <taxon>Bacteroidota</taxon>
        <taxon>Sphingobacteriia</taxon>
        <taxon>Sphingobacteriales</taxon>
        <taxon>Sphingobacteriaceae</taxon>
        <taxon>Mucilaginibacter</taxon>
    </lineage>
</organism>
<gene>
    <name evidence="1" type="ORF">BDD43_0097</name>
</gene>
<evidence type="ECO:0000313" key="2">
    <source>
        <dbReference type="Proteomes" id="UP000268007"/>
    </source>
</evidence>
<dbReference type="Proteomes" id="UP000268007">
    <property type="component" value="Unassembled WGS sequence"/>
</dbReference>
<dbReference type="OrthoDB" id="367880at2"/>
<name>A0A495IVX4_9SPHI</name>
<protein>
    <submittedName>
        <fullName evidence="1">Uncharacterized protein</fullName>
    </submittedName>
</protein>
<dbReference type="RefSeq" id="WP_121195634.1">
    <property type="nucleotide sequence ID" value="NZ_RBKU01000001.1"/>
</dbReference>
<accession>A0A495IVX4</accession>